<proteinExistence type="predicted"/>
<dbReference type="Gene3D" id="3.30.565.40">
    <property type="entry name" value="Fervidobacterium nodosum Rt17-B1 like"/>
    <property type="match status" value="1"/>
</dbReference>
<evidence type="ECO:0000313" key="2">
    <source>
        <dbReference type="EMBL" id="EHL12290.1"/>
    </source>
</evidence>
<dbReference type="InterPro" id="IPR021729">
    <property type="entry name" value="DUF3298"/>
</dbReference>
<keyword evidence="3" id="KW-1185">Reference proteome</keyword>
<feature type="domain" description="DUF3298" evidence="1">
    <location>
        <begin position="235"/>
        <end position="317"/>
    </location>
</feature>
<dbReference type="AlphaFoldDB" id="G9WU87"/>
<sequence>MKRNKLIEAMGKIEDCFILEADEEMSLEKAKIFSFVKGKKWIKSSFVKTAVAACLILSVVLPNVSEKSAYALQAIPGLGRYFQLITLRNYSFDDGQHSAEVDTPLLAVEAPKEVVEAYGERSVAGASQDEVQDGISGEEAAKSAFKEKEDGKLASAEQINLDINAKTEELIREFKEELSKTEYKNLDVSYSVILNSEDYYVLALSVLKQEGDTQTIHHYYTVDKHSGELLQLAKLFPGRPDYKEILSEEVVRQIKAHNQNSKDKYFLQDGEDEEGFREVTDEQSFYINADGQLVLVFPQGEVAPMYMGESQFIIPKSIWQES</sequence>
<gene>
    <name evidence="2" type="ORF">HMPREF9624_00597</name>
</gene>
<name>G9WU87_9FIRM</name>
<organism evidence="2 3">
    <name type="scientific">Oribacterium asaccharolyticum ACB7</name>
    <dbReference type="NCBI Taxonomy" id="796944"/>
    <lineage>
        <taxon>Bacteria</taxon>
        <taxon>Bacillati</taxon>
        <taxon>Bacillota</taxon>
        <taxon>Clostridia</taxon>
        <taxon>Lachnospirales</taxon>
        <taxon>Lachnospiraceae</taxon>
        <taxon>Oribacterium</taxon>
    </lineage>
</organism>
<dbReference type="HOGENOM" id="CLU_049430_0_0_9"/>
<accession>G9WU87</accession>
<dbReference type="Pfam" id="PF11738">
    <property type="entry name" value="DUF3298"/>
    <property type="match status" value="1"/>
</dbReference>
<dbReference type="PATRIC" id="fig|796944.3.peg.1306"/>
<dbReference type="RefSeq" id="WP_009536479.1">
    <property type="nucleotide sequence ID" value="NZ_JH414504.1"/>
</dbReference>
<reference evidence="2 3" key="1">
    <citation type="submission" date="2011-08" db="EMBL/GenBank/DDBJ databases">
        <title>The Genome Sequence of Oribacterium sp. ACB7.</title>
        <authorList>
            <consortium name="The Broad Institute Genome Sequencing Platform"/>
            <person name="Earl A."/>
            <person name="Ward D."/>
            <person name="Feldgarden M."/>
            <person name="Gevers D."/>
            <person name="Sizova M."/>
            <person name="Hazen A."/>
            <person name="Epstein S."/>
            <person name="Young S.K."/>
            <person name="Zeng Q."/>
            <person name="Gargeya S."/>
            <person name="Fitzgerald M."/>
            <person name="Haas B."/>
            <person name="Abouelleil A."/>
            <person name="Alvarado L."/>
            <person name="Arachchi H.M."/>
            <person name="Berlin A."/>
            <person name="Brown A."/>
            <person name="Chapman S.B."/>
            <person name="Chen Z."/>
            <person name="Dunbar C."/>
            <person name="Freedman E."/>
            <person name="Gearin G."/>
            <person name="Gellesch M."/>
            <person name="Goldberg J."/>
            <person name="Griggs A."/>
            <person name="Gujja S."/>
            <person name="Heiman D."/>
            <person name="Howarth C."/>
            <person name="Larson L."/>
            <person name="Lui A."/>
            <person name="MacDonald P.J.P."/>
            <person name="Montmayeur A."/>
            <person name="Murphy C."/>
            <person name="Neiman D."/>
            <person name="Pearson M."/>
            <person name="Priest M."/>
            <person name="Roberts A."/>
            <person name="Saif S."/>
            <person name="Shea T."/>
            <person name="Shenoy N."/>
            <person name="Sisk P."/>
            <person name="Stolte C."/>
            <person name="Sykes S."/>
            <person name="Wortman J."/>
            <person name="Nusbaum C."/>
            <person name="Birren B."/>
        </authorList>
    </citation>
    <scope>NUCLEOTIDE SEQUENCE [LARGE SCALE GENOMIC DNA]</scope>
    <source>
        <strain evidence="2 3">ACB7</strain>
    </source>
</reference>
<evidence type="ECO:0000313" key="3">
    <source>
        <dbReference type="Proteomes" id="UP000003527"/>
    </source>
</evidence>
<comment type="caution">
    <text evidence="2">The sequence shown here is derived from an EMBL/GenBank/DDBJ whole genome shotgun (WGS) entry which is preliminary data.</text>
</comment>
<evidence type="ECO:0000259" key="1">
    <source>
        <dbReference type="Pfam" id="PF11738"/>
    </source>
</evidence>
<protein>
    <recommendedName>
        <fullName evidence="1">DUF3298 domain-containing protein</fullName>
    </recommendedName>
</protein>
<dbReference type="Gene3D" id="3.90.640.20">
    <property type="entry name" value="Heat-shock cognate protein, ATPase"/>
    <property type="match status" value="1"/>
</dbReference>
<dbReference type="InterPro" id="IPR037126">
    <property type="entry name" value="PdaC/RsiV-like_sf"/>
</dbReference>
<dbReference type="EMBL" id="AFZD01000016">
    <property type="protein sequence ID" value="EHL12290.1"/>
    <property type="molecule type" value="Genomic_DNA"/>
</dbReference>
<dbReference type="Proteomes" id="UP000003527">
    <property type="component" value="Unassembled WGS sequence"/>
</dbReference>